<dbReference type="InterPro" id="IPR052048">
    <property type="entry name" value="ST_Response_Regulator"/>
</dbReference>
<accession>R7WA74</accession>
<dbReference type="InterPro" id="IPR001789">
    <property type="entry name" value="Sig_transdc_resp-reg_receiver"/>
</dbReference>
<dbReference type="CDD" id="cd17546">
    <property type="entry name" value="REC_hyHK_CKI1_RcsC-like"/>
    <property type="match status" value="1"/>
</dbReference>
<evidence type="ECO:0000313" key="1">
    <source>
        <dbReference type="EnsemblPlants" id="EMT19217"/>
    </source>
</evidence>
<dbReference type="Gene3D" id="3.40.50.2300">
    <property type="match status" value="1"/>
</dbReference>
<dbReference type="GO" id="GO:0000160">
    <property type="term" value="P:phosphorelay signal transduction system"/>
    <property type="evidence" value="ECO:0007669"/>
    <property type="project" value="InterPro"/>
</dbReference>
<dbReference type="PANTHER" id="PTHR43228:SF20">
    <property type="entry name" value="RESPONSE REGULATORY DOMAIN-CONTAINING PROTEIN"/>
    <property type="match status" value="1"/>
</dbReference>
<dbReference type="PANTHER" id="PTHR43228">
    <property type="entry name" value="TWO-COMPONENT RESPONSE REGULATOR"/>
    <property type="match status" value="1"/>
</dbReference>
<sequence length="156" mass="17118">MALDEHHGEDLTKKWQTPTKKALIMASSLRALLVEDTAVQRMVVSAMLRNQFHCETTLAKNGKEAVDMFLEGNTFDIVFCDRDMPIMTGPEAVVKIRAMGATDVKIVGLSDDDNAMEAFISAGADDFVPKPVRPETVGPMIQEVINKKLEQLAALA</sequence>
<dbReference type="Pfam" id="PF00072">
    <property type="entry name" value="Response_reg"/>
    <property type="match status" value="1"/>
</dbReference>
<dbReference type="InterPro" id="IPR011006">
    <property type="entry name" value="CheY-like_superfamily"/>
</dbReference>
<reference evidence="1" key="1">
    <citation type="submission" date="2015-06" db="UniProtKB">
        <authorList>
            <consortium name="EnsemblPlants"/>
        </authorList>
    </citation>
    <scope>IDENTIFICATION</scope>
</reference>
<proteinExistence type="predicted"/>
<name>R7WA74_AEGTA</name>
<dbReference type="AlphaFoldDB" id="R7WA74"/>
<protein>
    <submittedName>
        <fullName evidence="1">Hybrid signal transduction histidine kinase I</fullName>
    </submittedName>
</protein>
<dbReference type="EnsemblPlants" id="EMT19217">
    <property type="protein sequence ID" value="EMT19217"/>
    <property type="gene ID" value="F775_17472"/>
</dbReference>
<organism evidence="1">
    <name type="scientific">Aegilops tauschii</name>
    <name type="common">Tausch's goatgrass</name>
    <name type="synonym">Aegilops squarrosa</name>
    <dbReference type="NCBI Taxonomy" id="37682"/>
    <lineage>
        <taxon>Eukaryota</taxon>
        <taxon>Viridiplantae</taxon>
        <taxon>Streptophyta</taxon>
        <taxon>Embryophyta</taxon>
        <taxon>Tracheophyta</taxon>
        <taxon>Spermatophyta</taxon>
        <taxon>Magnoliopsida</taxon>
        <taxon>Liliopsida</taxon>
        <taxon>Poales</taxon>
        <taxon>Poaceae</taxon>
        <taxon>BOP clade</taxon>
        <taxon>Pooideae</taxon>
        <taxon>Triticodae</taxon>
        <taxon>Triticeae</taxon>
        <taxon>Triticinae</taxon>
        <taxon>Aegilops</taxon>
    </lineage>
</organism>
<dbReference type="PROSITE" id="PS50110">
    <property type="entry name" value="RESPONSE_REGULATORY"/>
    <property type="match status" value="1"/>
</dbReference>
<dbReference type="SMART" id="SM00448">
    <property type="entry name" value="REC"/>
    <property type="match status" value="1"/>
</dbReference>
<dbReference type="SUPFAM" id="SSF52172">
    <property type="entry name" value="CheY-like"/>
    <property type="match status" value="1"/>
</dbReference>